<dbReference type="InterPro" id="IPR043143">
    <property type="entry name" value="Mal/L-sulf/L-lact_DH-like_NADP"/>
</dbReference>
<dbReference type="GO" id="GO:0016491">
    <property type="term" value="F:oxidoreductase activity"/>
    <property type="evidence" value="ECO:0007669"/>
    <property type="project" value="UniProtKB-KW"/>
</dbReference>
<name>A0A329QNP3_9ACTN</name>
<dbReference type="AlphaFoldDB" id="A0A329QNP3"/>
<keyword evidence="5" id="KW-1185">Reference proteome</keyword>
<dbReference type="Gene3D" id="3.30.1370.60">
    <property type="entry name" value="Hypothetical oxidoreductase yiak, domain 2"/>
    <property type="match status" value="1"/>
</dbReference>
<dbReference type="RefSeq" id="WP_112258628.1">
    <property type="nucleotide sequence ID" value="NZ_QMIG01000011.1"/>
</dbReference>
<comment type="similarity">
    <text evidence="1">Belongs to the LDH2/MDH2 oxidoreductase family.</text>
</comment>
<dbReference type="PANTHER" id="PTHR11091">
    <property type="entry name" value="OXIDOREDUCTASE-RELATED"/>
    <property type="match status" value="1"/>
</dbReference>
<dbReference type="Pfam" id="PF02615">
    <property type="entry name" value="Ldh_2"/>
    <property type="match status" value="1"/>
</dbReference>
<organism evidence="4 5">
    <name type="scientific">Phytoactinopolyspora halophila</name>
    <dbReference type="NCBI Taxonomy" id="1981511"/>
    <lineage>
        <taxon>Bacteria</taxon>
        <taxon>Bacillati</taxon>
        <taxon>Actinomycetota</taxon>
        <taxon>Actinomycetes</taxon>
        <taxon>Jiangellales</taxon>
        <taxon>Jiangellaceae</taxon>
        <taxon>Phytoactinopolyspora</taxon>
    </lineage>
</organism>
<dbReference type="InterPro" id="IPR036111">
    <property type="entry name" value="Mal/L-sulfo/L-lacto_DH-like_sf"/>
</dbReference>
<accession>A0A329QNP3</accession>
<feature type="region of interest" description="Disordered" evidence="3">
    <location>
        <begin position="1"/>
        <end position="20"/>
    </location>
</feature>
<evidence type="ECO:0000256" key="3">
    <source>
        <dbReference type="SAM" id="MobiDB-lite"/>
    </source>
</evidence>
<sequence length="369" mass="39406">MTGTASQPSHPAPGERGRITSRYPVDELRSFIETVLGRYDVPPADARITAHRMLEADIRGMAGHGIFRLPAYADRLAAGGYTIDADLRVTHETHSSALVDGGNGLGHVIVTRAAQIAVAKANQTGLAWVGVRRSNHAGAAGVYAAMALDHDLIGLYLAVGSANHLPPWGGVEPLLSTNPLAVAIPAGAEPPVVVDMATTVVSYGRIKVAAERGERIPEGWLVDAQGEPITDPTRSAEGFLVPIGEHKGSGLSMIIGMLAGVLNGAAFGRDVVDFTRDQHTPANTGQTIVMIRPDLFRPLDDFQAEMDHHVRQIRESAPLPGHSHVRVPGDQIPARRARAHERGIELAGQTAERLARLADELDLARHPFR</sequence>
<keyword evidence="2" id="KW-0560">Oxidoreductase</keyword>
<dbReference type="OrthoDB" id="924592at2"/>
<evidence type="ECO:0000313" key="5">
    <source>
        <dbReference type="Proteomes" id="UP000250462"/>
    </source>
</evidence>
<evidence type="ECO:0000256" key="1">
    <source>
        <dbReference type="ARBA" id="ARBA00006056"/>
    </source>
</evidence>
<protein>
    <submittedName>
        <fullName evidence="4">Ldh family oxidoreductase</fullName>
    </submittedName>
</protein>
<evidence type="ECO:0000313" key="4">
    <source>
        <dbReference type="EMBL" id="RAW13786.1"/>
    </source>
</evidence>
<reference evidence="4 5" key="1">
    <citation type="submission" date="2018-06" db="EMBL/GenBank/DDBJ databases">
        <title>Phytoactinopolyspora halophila sp. nov., a novel halophilic actinomycete isolated from a saline soil in China.</title>
        <authorList>
            <person name="Tang S.-K."/>
        </authorList>
    </citation>
    <scope>NUCLEOTIDE SEQUENCE [LARGE SCALE GENOMIC DNA]</scope>
    <source>
        <strain evidence="4 5">YIM 96934</strain>
    </source>
</reference>
<dbReference type="EMBL" id="QMIG01000011">
    <property type="protein sequence ID" value="RAW13786.1"/>
    <property type="molecule type" value="Genomic_DNA"/>
</dbReference>
<dbReference type="Proteomes" id="UP000250462">
    <property type="component" value="Unassembled WGS sequence"/>
</dbReference>
<gene>
    <name evidence="4" type="ORF">DPM12_12340</name>
</gene>
<comment type="caution">
    <text evidence="4">The sequence shown here is derived from an EMBL/GenBank/DDBJ whole genome shotgun (WGS) entry which is preliminary data.</text>
</comment>
<dbReference type="PANTHER" id="PTHR11091:SF0">
    <property type="entry name" value="MALATE DEHYDROGENASE"/>
    <property type="match status" value="1"/>
</dbReference>
<dbReference type="InterPro" id="IPR043144">
    <property type="entry name" value="Mal/L-sulf/L-lact_DH-like_ah"/>
</dbReference>
<dbReference type="InterPro" id="IPR003767">
    <property type="entry name" value="Malate/L-lactate_DH-like"/>
</dbReference>
<proteinExistence type="inferred from homology"/>
<evidence type="ECO:0000256" key="2">
    <source>
        <dbReference type="ARBA" id="ARBA00023002"/>
    </source>
</evidence>
<dbReference type="SUPFAM" id="SSF89733">
    <property type="entry name" value="L-sulfolactate dehydrogenase-like"/>
    <property type="match status" value="1"/>
</dbReference>
<dbReference type="Gene3D" id="1.10.1530.10">
    <property type="match status" value="1"/>
</dbReference>